<dbReference type="Gramene" id="KRH62948">
    <property type="protein sequence ID" value="KRH62948"/>
    <property type="gene ID" value="GLYMA_04G143700"/>
</dbReference>
<sequence>MEEVEQANRVVVESCHRVLSLLSQPRDQVQHRNLMVETGETVVRFKKVVSMLHNGLGHARVRKLKNPQIPSSHQSIFLDNPNCKTLTNNNNNNHHLKKSILSPNQLTSIISIVQRESGGGGDLGGVAMPA</sequence>
<dbReference type="EnsemblPlants" id="KRH62948">
    <property type="protein sequence ID" value="KRH62948"/>
    <property type="gene ID" value="GLYMA_04G143700"/>
</dbReference>
<reference evidence="1 2" key="1">
    <citation type="journal article" date="2010" name="Nature">
        <title>Genome sequence of the palaeopolyploid soybean.</title>
        <authorList>
            <person name="Schmutz J."/>
            <person name="Cannon S.B."/>
            <person name="Schlueter J."/>
            <person name="Ma J."/>
            <person name="Mitros T."/>
            <person name="Nelson W."/>
            <person name="Hyten D.L."/>
            <person name="Song Q."/>
            <person name="Thelen J.J."/>
            <person name="Cheng J."/>
            <person name="Xu D."/>
            <person name="Hellsten U."/>
            <person name="May G.D."/>
            <person name="Yu Y."/>
            <person name="Sakurai T."/>
            <person name="Umezawa T."/>
            <person name="Bhattacharyya M.K."/>
            <person name="Sandhu D."/>
            <person name="Valliyodan B."/>
            <person name="Lindquist E."/>
            <person name="Peto M."/>
            <person name="Grant D."/>
            <person name="Shu S."/>
            <person name="Goodstein D."/>
            <person name="Barry K."/>
            <person name="Futrell-Griggs M."/>
            <person name="Abernathy B."/>
            <person name="Du J."/>
            <person name="Tian Z."/>
            <person name="Zhu L."/>
            <person name="Gill N."/>
            <person name="Joshi T."/>
            <person name="Libault M."/>
            <person name="Sethuraman A."/>
            <person name="Zhang X.-C."/>
            <person name="Shinozaki K."/>
            <person name="Nguyen H.T."/>
            <person name="Wing R.A."/>
            <person name="Cregan P."/>
            <person name="Specht J."/>
            <person name="Grimwood J."/>
            <person name="Rokhsar D."/>
            <person name="Stacey G."/>
            <person name="Shoemaker R.C."/>
            <person name="Jackson S.A."/>
        </authorList>
    </citation>
    <scope>NUCLEOTIDE SEQUENCE</scope>
    <source>
        <strain evidence="2">cv. Williams 82</strain>
        <tissue evidence="1">Callus</tissue>
    </source>
</reference>
<protein>
    <recommendedName>
        <fullName evidence="4">WRKY domain-containing protein</fullName>
    </recommendedName>
</protein>
<dbReference type="Proteomes" id="UP000008827">
    <property type="component" value="Chromosome 4"/>
</dbReference>
<dbReference type="EMBL" id="CM000837">
    <property type="protein sequence ID" value="KRH62948.1"/>
    <property type="molecule type" value="Genomic_DNA"/>
</dbReference>
<reference evidence="2" key="2">
    <citation type="submission" date="2018-02" db="UniProtKB">
        <authorList>
            <consortium name="EnsemblPlants"/>
        </authorList>
    </citation>
    <scope>IDENTIFICATION</scope>
    <source>
        <strain evidence="2">Williams 82</strain>
    </source>
</reference>
<evidence type="ECO:0000313" key="3">
    <source>
        <dbReference type="Proteomes" id="UP000008827"/>
    </source>
</evidence>
<reference evidence="1" key="3">
    <citation type="submission" date="2018-07" db="EMBL/GenBank/DDBJ databases">
        <title>WGS assembly of Glycine max.</title>
        <authorList>
            <person name="Schmutz J."/>
            <person name="Cannon S."/>
            <person name="Schlueter J."/>
            <person name="Ma J."/>
            <person name="Mitros T."/>
            <person name="Nelson W."/>
            <person name="Hyten D."/>
            <person name="Song Q."/>
            <person name="Thelen J."/>
            <person name="Cheng J."/>
            <person name="Xu D."/>
            <person name="Hellsten U."/>
            <person name="May G."/>
            <person name="Yu Y."/>
            <person name="Sakurai T."/>
            <person name="Umezawa T."/>
            <person name="Bhattacharyya M."/>
            <person name="Sandhu D."/>
            <person name="Valliyodan B."/>
            <person name="Lindquist E."/>
            <person name="Peto M."/>
            <person name="Grant D."/>
            <person name="Shu S."/>
            <person name="Goodstein D."/>
            <person name="Barry K."/>
            <person name="Futrell-Griggs M."/>
            <person name="Abernathy B."/>
            <person name="Du J."/>
            <person name="Tian Z."/>
            <person name="Zhu L."/>
            <person name="Gill N."/>
            <person name="Joshi T."/>
            <person name="Libault M."/>
            <person name="Sethuraman A."/>
            <person name="Zhang X."/>
            <person name="Shinozaki K."/>
            <person name="Nguyen H."/>
            <person name="Wing R."/>
            <person name="Cregan P."/>
            <person name="Specht J."/>
            <person name="Grimwood J."/>
            <person name="Rokhsar D."/>
            <person name="Stacey G."/>
            <person name="Shoemaker R."/>
            <person name="Jackson S."/>
        </authorList>
    </citation>
    <scope>NUCLEOTIDE SEQUENCE</scope>
    <source>
        <tissue evidence="1">Callus</tissue>
    </source>
</reference>
<proteinExistence type="predicted"/>
<evidence type="ECO:0008006" key="4">
    <source>
        <dbReference type="Google" id="ProtNLM"/>
    </source>
</evidence>
<dbReference type="InParanoid" id="A0A0R0KHE8"/>
<accession>A0A0R0KHE8</accession>
<keyword evidence="3" id="KW-1185">Reference proteome</keyword>
<evidence type="ECO:0000313" key="2">
    <source>
        <dbReference type="EnsemblPlants" id="KRH62948"/>
    </source>
</evidence>
<dbReference type="STRING" id="3847.A0A0R0KHE8"/>
<gene>
    <name evidence="1" type="ORF">GLYMA_04G143700</name>
</gene>
<dbReference type="AlphaFoldDB" id="A0A0R0KHE8"/>
<evidence type="ECO:0000313" key="1">
    <source>
        <dbReference type="EMBL" id="KRH62948.1"/>
    </source>
</evidence>
<name>A0A0R0KHE8_SOYBN</name>
<organism evidence="1">
    <name type="scientific">Glycine max</name>
    <name type="common">Soybean</name>
    <name type="synonym">Glycine hispida</name>
    <dbReference type="NCBI Taxonomy" id="3847"/>
    <lineage>
        <taxon>Eukaryota</taxon>
        <taxon>Viridiplantae</taxon>
        <taxon>Streptophyta</taxon>
        <taxon>Embryophyta</taxon>
        <taxon>Tracheophyta</taxon>
        <taxon>Spermatophyta</taxon>
        <taxon>Magnoliopsida</taxon>
        <taxon>eudicotyledons</taxon>
        <taxon>Gunneridae</taxon>
        <taxon>Pentapetalae</taxon>
        <taxon>rosids</taxon>
        <taxon>fabids</taxon>
        <taxon>Fabales</taxon>
        <taxon>Fabaceae</taxon>
        <taxon>Papilionoideae</taxon>
        <taxon>50 kb inversion clade</taxon>
        <taxon>NPAAA clade</taxon>
        <taxon>indigoferoid/millettioid clade</taxon>
        <taxon>Phaseoleae</taxon>
        <taxon>Glycine</taxon>
        <taxon>Glycine subgen. Soja</taxon>
    </lineage>
</organism>